<accession>A0AA86RYY0</accession>
<feature type="compositionally biased region" description="Polar residues" evidence="1">
    <location>
        <begin position="285"/>
        <end position="308"/>
    </location>
</feature>
<evidence type="ECO:0000313" key="2">
    <source>
        <dbReference type="EMBL" id="CAJ1881713.1"/>
    </source>
</evidence>
<feature type="region of interest" description="Disordered" evidence="1">
    <location>
        <begin position="178"/>
        <end position="200"/>
    </location>
</feature>
<feature type="compositionally biased region" description="Polar residues" evidence="1">
    <location>
        <begin position="145"/>
        <end position="155"/>
    </location>
</feature>
<proteinExistence type="predicted"/>
<feature type="compositionally biased region" description="Low complexity" evidence="1">
    <location>
        <begin position="156"/>
        <end position="165"/>
    </location>
</feature>
<sequence>MTSAAAFVEGGIQDSCGDTCSICLEEFCASDPSTSGYDQEEEDLFTVEDILVIYMHIPQYLKDPTSQGSFEAVEQERKLRVNTSRNANIFRHPAFSDFELEHLRSSVNDADFEDQIIQHLAVAAAVRRANRSRPSTPRKSERNEASQLFQDLQTQSSSSASGSTVMATSRLRIFTSDRGYSTLSSPENQDTAGPSEPQSDSLRARLHAMSARYKESISKGARGWREKFFCRSCSMSELGSEKRRREMNGEIASVSRLKEPLETSENNKAEGTSLSSHMKDGSVGGASNQNDVDASGENSSNDDNIPSA</sequence>
<feature type="region of interest" description="Disordered" evidence="1">
    <location>
        <begin position="128"/>
        <end position="165"/>
    </location>
</feature>
<protein>
    <submittedName>
        <fullName evidence="2">Uncharacterized protein</fullName>
    </submittedName>
</protein>
<reference evidence="2" key="1">
    <citation type="submission" date="2023-10" db="EMBL/GenBank/DDBJ databases">
        <authorList>
            <person name="Domelevo Entfellner J.-B."/>
        </authorList>
    </citation>
    <scope>NUCLEOTIDE SEQUENCE</scope>
</reference>
<dbReference type="EMBL" id="OY731398">
    <property type="protein sequence ID" value="CAJ1881713.1"/>
    <property type="molecule type" value="Genomic_DNA"/>
</dbReference>
<dbReference type="AlphaFoldDB" id="A0AA86RYY0"/>
<evidence type="ECO:0000313" key="3">
    <source>
        <dbReference type="Proteomes" id="UP001189624"/>
    </source>
</evidence>
<keyword evidence="3" id="KW-1185">Reference proteome</keyword>
<dbReference type="Proteomes" id="UP001189624">
    <property type="component" value="Chromosome 1"/>
</dbReference>
<feature type="region of interest" description="Disordered" evidence="1">
    <location>
        <begin position="249"/>
        <end position="308"/>
    </location>
</feature>
<evidence type="ECO:0000256" key="1">
    <source>
        <dbReference type="SAM" id="MobiDB-lite"/>
    </source>
</evidence>
<organism evidence="2 3">
    <name type="scientific">Sphenostylis stenocarpa</name>
    <dbReference type="NCBI Taxonomy" id="92480"/>
    <lineage>
        <taxon>Eukaryota</taxon>
        <taxon>Viridiplantae</taxon>
        <taxon>Streptophyta</taxon>
        <taxon>Embryophyta</taxon>
        <taxon>Tracheophyta</taxon>
        <taxon>Spermatophyta</taxon>
        <taxon>Magnoliopsida</taxon>
        <taxon>eudicotyledons</taxon>
        <taxon>Gunneridae</taxon>
        <taxon>Pentapetalae</taxon>
        <taxon>rosids</taxon>
        <taxon>fabids</taxon>
        <taxon>Fabales</taxon>
        <taxon>Fabaceae</taxon>
        <taxon>Papilionoideae</taxon>
        <taxon>50 kb inversion clade</taxon>
        <taxon>NPAAA clade</taxon>
        <taxon>indigoferoid/millettioid clade</taxon>
        <taxon>Phaseoleae</taxon>
        <taxon>Sphenostylis</taxon>
    </lineage>
</organism>
<dbReference type="Gramene" id="rna-AYBTSS11_LOCUS2699">
    <property type="protein sequence ID" value="CAJ1881713.1"/>
    <property type="gene ID" value="gene-AYBTSS11_LOCUS2699"/>
</dbReference>
<name>A0AA86RYY0_9FABA</name>
<gene>
    <name evidence="2" type="ORF">AYBTSS11_LOCUS2699</name>
</gene>
<feature type="compositionally biased region" description="Basic and acidic residues" evidence="1">
    <location>
        <begin position="256"/>
        <end position="268"/>
    </location>
</feature>